<keyword evidence="2" id="KW-0808">Transferase</keyword>
<dbReference type="PANTHER" id="PTHR43685:SF11">
    <property type="entry name" value="GLYCOSYLTRANSFERASE TAGX-RELATED"/>
    <property type="match status" value="1"/>
</dbReference>
<reference evidence="2 3" key="1">
    <citation type="submission" date="2016-10" db="EMBL/GenBank/DDBJ databases">
        <authorList>
            <person name="de Groot N.N."/>
        </authorList>
    </citation>
    <scope>NUCLEOTIDE SEQUENCE [LARGE SCALE GENOMIC DNA]</scope>
    <source>
        <strain evidence="2 3">DSM 19548</strain>
    </source>
</reference>
<dbReference type="CDD" id="cd00761">
    <property type="entry name" value="Glyco_tranf_GTA_type"/>
    <property type="match status" value="1"/>
</dbReference>
<dbReference type="SUPFAM" id="SSF53448">
    <property type="entry name" value="Nucleotide-diphospho-sugar transferases"/>
    <property type="match status" value="1"/>
</dbReference>
<evidence type="ECO:0000313" key="3">
    <source>
        <dbReference type="Proteomes" id="UP000198728"/>
    </source>
</evidence>
<dbReference type="PANTHER" id="PTHR43685">
    <property type="entry name" value="GLYCOSYLTRANSFERASE"/>
    <property type="match status" value="1"/>
</dbReference>
<dbReference type="Proteomes" id="UP000198728">
    <property type="component" value="Unassembled WGS sequence"/>
</dbReference>
<name>A0A1I1R3X3_9RHOB</name>
<sequence length="317" mass="35196">MTPPPVVSVIIPLYNRAHLVGSAIETALAQTFRAIEVIVVDDGSTDDVETALAPFESDGRVRLVRKENGGAASARNRGIEEARGRFVAFLDSDDGWHPEKLDVQVAAATAEGAQDRVLVMTQTEIFSDDYRRIRPERALEPGERPGEFLYASDGFAQSSSMFLQRAFAREIGFNEELTQYEDHLFFIAAVERGERLVQIERPLVTLRDDGRADRLSRRKSLAAARRFREIAADLLTERAAVAFDATEIAPELWRESPAAALALQVRAYRLGAVGASKLVRNVARTVLPGSFHDWLRTARYRRGGRRNDRAETGEGTA</sequence>
<dbReference type="STRING" id="441112.SAMN04488094_1254"/>
<dbReference type="AlphaFoldDB" id="A0A1I1R3X3"/>
<feature type="domain" description="Glycosyltransferase 2-like" evidence="1">
    <location>
        <begin position="8"/>
        <end position="157"/>
    </location>
</feature>
<dbReference type="InterPro" id="IPR001173">
    <property type="entry name" value="Glyco_trans_2-like"/>
</dbReference>
<protein>
    <submittedName>
        <fullName evidence="2">Glycosyl transferase family 2</fullName>
    </submittedName>
</protein>
<organism evidence="2 3">
    <name type="scientific">Tropicimonas isoalkanivorans</name>
    <dbReference type="NCBI Taxonomy" id="441112"/>
    <lineage>
        <taxon>Bacteria</taxon>
        <taxon>Pseudomonadati</taxon>
        <taxon>Pseudomonadota</taxon>
        <taxon>Alphaproteobacteria</taxon>
        <taxon>Rhodobacterales</taxon>
        <taxon>Roseobacteraceae</taxon>
        <taxon>Tropicimonas</taxon>
    </lineage>
</organism>
<dbReference type="Pfam" id="PF00535">
    <property type="entry name" value="Glycos_transf_2"/>
    <property type="match status" value="1"/>
</dbReference>
<dbReference type="GO" id="GO:0016740">
    <property type="term" value="F:transferase activity"/>
    <property type="evidence" value="ECO:0007669"/>
    <property type="project" value="UniProtKB-KW"/>
</dbReference>
<dbReference type="Gene3D" id="3.90.550.10">
    <property type="entry name" value="Spore Coat Polysaccharide Biosynthesis Protein SpsA, Chain A"/>
    <property type="match status" value="1"/>
</dbReference>
<proteinExistence type="predicted"/>
<dbReference type="EMBL" id="FOLG01000025">
    <property type="protein sequence ID" value="SFD26858.1"/>
    <property type="molecule type" value="Genomic_DNA"/>
</dbReference>
<gene>
    <name evidence="2" type="ORF">SAMN04488094_1254</name>
</gene>
<evidence type="ECO:0000313" key="2">
    <source>
        <dbReference type="EMBL" id="SFD26858.1"/>
    </source>
</evidence>
<evidence type="ECO:0000259" key="1">
    <source>
        <dbReference type="Pfam" id="PF00535"/>
    </source>
</evidence>
<dbReference type="InterPro" id="IPR029044">
    <property type="entry name" value="Nucleotide-diphossugar_trans"/>
</dbReference>
<dbReference type="OrthoDB" id="9807795at2"/>
<dbReference type="RefSeq" id="WP_093362926.1">
    <property type="nucleotide sequence ID" value="NZ_FOLG01000025.1"/>
</dbReference>
<dbReference type="InterPro" id="IPR050834">
    <property type="entry name" value="Glycosyltransf_2"/>
</dbReference>
<accession>A0A1I1R3X3</accession>
<keyword evidence="3" id="KW-1185">Reference proteome</keyword>